<feature type="chain" id="PRO_5038493146" evidence="1">
    <location>
        <begin position="35"/>
        <end position="129"/>
    </location>
</feature>
<dbReference type="InterPro" id="IPR015791">
    <property type="entry name" value="Antimic/Inh_G_crystallin-like"/>
</dbReference>
<dbReference type="Proteomes" id="UP000605361">
    <property type="component" value="Unassembled WGS sequence"/>
</dbReference>
<dbReference type="GO" id="GO:0045926">
    <property type="term" value="P:negative regulation of growth"/>
    <property type="evidence" value="ECO:0007669"/>
    <property type="project" value="InterPro"/>
</dbReference>
<reference evidence="2" key="1">
    <citation type="submission" date="2020-11" db="EMBL/GenBank/DDBJ databases">
        <title>Whole-genome analyses of Nonomuraea sp. K274.</title>
        <authorList>
            <person name="Veyisoglu A."/>
        </authorList>
    </citation>
    <scope>NUCLEOTIDE SEQUENCE</scope>
    <source>
        <strain evidence="2">K274</strain>
    </source>
</reference>
<sequence length="129" mass="13317">MENSHRRRPRSGTRLRATCLALLGAASIATPLIASPANAVSAPARLALSATSTFVAYSGSSFSGDSEGIQGCGLHTISYHGSYKWYANGQSGHLFNNSTGSGVPHTRLASDDNAESGSGFAWGSILIVC</sequence>
<keyword evidence="3" id="KW-1185">Reference proteome</keyword>
<dbReference type="RefSeq" id="WP_195893540.1">
    <property type="nucleotide sequence ID" value="NZ_JADOGI010000003.1"/>
</dbReference>
<gene>
    <name evidence="2" type="ORF">ITP53_02075</name>
</gene>
<dbReference type="GO" id="GO:0006952">
    <property type="term" value="P:defense response"/>
    <property type="evidence" value="ECO:0007669"/>
    <property type="project" value="InterPro"/>
</dbReference>
<evidence type="ECO:0000313" key="2">
    <source>
        <dbReference type="EMBL" id="MBF8184552.1"/>
    </source>
</evidence>
<organism evidence="2 3">
    <name type="scientific">Nonomuraea cypriaca</name>
    <dbReference type="NCBI Taxonomy" id="1187855"/>
    <lineage>
        <taxon>Bacteria</taxon>
        <taxon>Bacillati</taxon>
        <taxon>Actinomycetota</taxon>
        <taxon>Actinomycetes</taxon>
        <taxon>Streptosporangiales</taxon>
        <taxon>Streptosporangiaceae</taxon>
        <taxon>Nonomuraea</taxon>
    </lineage>
</organism>
<proteinExistence type="predicted"/>
<keyword evidence="1" id="KW-0732">Signal</keyword>
<evidence type="ECO:0000313" key="3">
    <source>
        <dbReference type="Proteomes" id="UP000605361"/>
    </source>
</evidence>
<name>A0A931EWK4_9ACTN</name>
<dbReference type="SUPFAM" id="SSF49695">
    <property type="entry name" value="gamma-Crystallin-like"/>
    <property type="match status" value="1"/>
</dbReference>
<protein>
    <submittedName>
        <fullName evidence="2">MiAMP1 family antimicrobial peptide</fullName>
    </submittedName>
</protein>
<dbReference type="InterPro" id="IPR015201">
    <property type="entry name" value="Antimicrobial_MiAMP1"/>
</dbReference>
<dbReference type="Gene3D" id="2.60.20.30">
    <property type="match status" value="1"/>
</dbReference>
<comment type="caution">
    <text evidence="2">The sequence shown here is derived from an EMBL/GenBank/DDBJ whole genome shotgun (WGS) entry which is preliminary data.</text>
</comment>
<feature type="signal peptide" evidence="1">
    <location>
        <begin position="1"/>
        <end position="34"/>
    </location>
</feature>
<accession>A0A931EWK4</accession>
<evidence type="ECO:0000256" key="1">
    <source>
        <dbReference type="SAM" id="SignalP"/>
    </source>
</evidence>
<dbReference type="EMBL" id="JADOGI010000003">
    <property type="protein sequence ID" value="MBF8184552.1"/>
    <property type="molecule type" value="Genomic_DNA"/>
</dbReference>
<dbReference type="Pfam" id="PF09117">
    <property type="entry name" value="MiAMP1"/>
    <property type="match status" value="1"/>
</dbReference>
<dbReference type="AlphaFoldDB" id="A0A931EWK4"/>
<dbReference type="InterPro" id="IPR011024">
    <property type="entry name" value="G_crystallin-like"/>
</dbReference>